<evidence type="ECO:0000313" key="3">
    <source>
        <dbReference type="Proteomes" id="UP001465426"/>
    </source>
</evidence>
<name>A0ABV1EVV8_9BACI</name>
<keyword evidence="3" id="KW-1185">Reference proteome</keyword>
<keyword evidence="1" id="KW-1133">Transmembrane helix</keyword>
<accession>A0ABV1EVV8</accession>
<comment type="caution">
    <text evidence="2">The sequence shown here is derived from an EMBL/GenBank/DDBJ whole genome shotgun (WGS) entry which is preliminary data.</text>
</comment>
<evidence type="ECO:0000313" key="2">
    <source>
        <dbReference type="EMBL" id="MEQ2465240.1"/>
    </source>
</evidence>
<gene>
    <name evidence="2" type="ORF">WMO63_06085</name>
</gene>
<feature type="transmembrane region" description="Helical" evidence="1">
    <location>
        <begin position="100"/>
        <end position="123"/>
    </location>
</feature>
<dbReference type="Proteomes" id="UP001465426">
    <property type="component" value="Unassembled WGS sequence"/>
</dbReference>
<protein>
    <submittedName>
        <fullName evidence="2">Permease</fullName>
    </submittedName>
</protein>
<reference evidence="2 3" key="1">
    <citation type="submission" date="2024-03" db="EMBL/GenBank/DDBJ databases">
        <title>Human intestinal bacterial collection.</title>
        <authorList>
            <person name="Pauvert C."/>
            <person name="Hitch T.C.A."/>
            <person name="Clavel T."/>
        </authorList>
    </citation>
    <scope>NUCLEOTIDE SEQUENCE [LARGE SCALE GENOMIC DNA]</scope>
    <source>
        <strain evidence="2 3">CLA-SR-H024</strain>
    </source>
</reference>
<dbReference type="EMBL" id="JBBMFN010000009">
    <property type="protein sequence ID" value="MEQ2465240.1"/>
    <property type="molecule type" value="Genomic_DNA"/>
</dbReference>
<feature type="transmembrane region" description="Helical" evidence="1">
    <location>
        <begin position="35"/>
        <end position="52"/>
    </location>
</feature>
<organism evidence="2 3">
    <name type="scientific">Niallia hominis</name>
    <dbReference type="NCBI Taxonomy" id="3133173"/>
    <lineage>
        <taxon>Bacteria</taxon>
        <taxon>Bacillati</taxon>
        <taxon>Bacillota</taxon>
        <taxon>Bacilli</taxon>
        <taxon>Bacillales</taxon>
        <taxon>Bacillaceae</taxon>
        <taxon>Niallia</taxon>
    </lineage>
</organism>
<proteinExistence type="predicted"/>
<feature type="transmembrane region" description="Helical" evidence="1">
    <location>
        <begin position="72"/>
        <end position="94"/>
    </location>
</feature>
<evidence type="ECO:0000256" key="1">
    <source>
        <dbReference type="SAM" id="Phobius"/>
    </source>
</evidence>
<keyword evidence="1" id="KW-0472">Membrane</keyword>
<dbReference type="RefSeq" id="WP_031538025.1">
    <property type="nucleotide sequence ID" value="NZ_JBBMFN010000009.1"/>
</dbReference>
<sequence>MKSRLGYIVIGFLLLIESGYFLYGGMTGDFPLSPTYALILALSVMFLSLGYLHPQFKNKDERMKVIREKGMFYSYFIIMFYFFLFIILIHFQVISISAMGIVLILAALTIMTVFLSMVVLSLIL</sequence>
<feature type="transmembrane region" description="Helical" evidence="1">
    <location>
        <begin position="5"/>
        <end position="23"/>
    </location>
</feature>
<keyword evidence="1" id="KW-0812">Transmembrane</keyword>